<reference evidence="2" key="2">
    <citation type="submission" date="2020-09" db="EMBL/GenBank/DDBJ databases">
        <authorList>
            <person name="Sun Q."/>
            <person name="Zhou Y."/>
        </authorList>
    </citation>
    <scope>NUCLEOTIDE SEQUENCE</scope>
    <source>
        <strain evidence="2">CGMCC 1.12408</strain>
    </source>
</reference>
<evidence type="ECO:0000313" key="2">
    <source>
        <dbReference type="EMBL" id="GGA82054.1"/>
    </source>
</evidence>
<feature type="transmembrane region" description="Helical" evidence="1">
    <location>
        <begin position="12"/>
        <end position="36"/>
    </location>
</feature>
<evidence type="ECO:0000313" key="3">
    <source>
        <dbReference type="Proteomes" id="UP000613512"/>
    </source>
</evidence>
<gene>
    <name evidence="2" type="ORF">GCM10008025_26610</name>
</gene>
<sequence length="650" mass="73105">MMRPQINNEQGYTLLLAVLIGVLFSILTVTLITFTMSGISKNDVREDNQQATAFSQKGLSHITNYIYTNLNETIGDEGMPQSAFIDYLDDFLNRLVCSGYGTNLSNRDIESKELNEIQYDACISEISDKDENGEELPPTQKKVTFRSTAIVDGIHKEMESTMIIGAQAVPDALNYAIGSHCVGDCDDIDGEGNLFLHGGVHIEGDLKVDGNIITSNQGIMRTSSRDWWGNINWQDHWISSIRPVIIPGPESNNEKARVVLGKDVFTFNSDINYANHIERKNFNGYTNATNNLSQAFSIAPEIVQREPLREYIDVNEMVHNGDEWINKPEVRRINQSNYSNVNHSNDMVFAYIGREESSNRCIEWRTETNRRWVWSWNPFPGYWEYYDVEVCDKYEENIIENAGEITLEGNSTFKRFGTSNNRNVKITDINRRNSRINTSINIDEIMYVGGDLTVGNETDSYDPADYDIIELAGREIYVNGNLTIKGANLESDVIIYVNGNVTIKNTVINGKNLGNGKTGSLIIFADKSIDISNNSVNQNTPSRIHGYFYSNDVFEMYGVGSNVEVTGGISARRIVMNAVRGTVNYPGQYGCGTGFKNVQGSCYQTNQNINTEPRRLSVIYNPGIVGRFSELTFSESIIRKVDPPQIINRK</sequence>
<keyword evidence="3" id="KW-1185">Reference proteome</keyword>
<keyword evidence="1" id="KW-1133">Transmembrane helix</keyword>
<protein>
    <submittedName>
        <fullName evidence="2">Uncharacterized protein</fullName>
    </submittedName>
</protein>
<keyword evidence="1" id="KW-0472">Membrane</keyword>
<name>A0A916S3U5_9BACI</name>
<dbReference type="RefSeq" id="WP_229740754.1">
    <property type="nucleotide sequence ID" value="NZ_BMEY01000014.1"/>
</dbReference>
<evidence type="ECO:0000256" key="1">
    <source>
        <dbReference type="SAM" id="Phobius"/>
    </source>
</evidence>
<comment type="caution">
    <text evidence="2">The sequence shown here is derived from an EMBL/GenBank/DDBJ whole genome shotgun (WGS) entry which is preliminary data.</text>
</comment>
<reference evidence="2" key="1">
    <citation type="journal article" date="2014" name="Int. J. Syst. Evol. Microbiol.">
        <title>Complete genome sequence of Corynebacterium casei LMG S-19264T (=DSM 44701T), isolated from a smear-ripened cheese.</title>
        <authorList>
            <consortium name="US DOE Joint Genome Institute (JGI-PGF)"/>
            <person name="Walter F."/>
            <person name="Albersmeier A."/>
            <person name="Kalinowski J."/>
            <person name="Ruckert C."/>
        </authorList>
    </citation>
    <scope>NUCLEOTIDE SEQUENCE</scope>
    <source>
        <strain evidence="2">CGMCC 1.12408</strain>
    </source>
</reference>
<dbReference type="Proteomes" id="UP000613512">
    <property type="component" value="Unassembled WGS sequence"/>
</dbReference>
<dbReference type="EMBL" id="BMEY01000014">
    <property type="protein sequence ID" value="GGA82054.1"/>
    <property type="molecule type" value="Genomic_DNA"/>
</dbReference>
<keyword evidence="1" id="KW-0812">Transmembrane</keyword>
<dbReference type="AlphaFoldDB" id="A0A916S3U5"/>
<proteinExistence type="predicted"/>
<organism evidence="2 3">
    <name type="scientific">Ornithinibacillus halotolerans</name>
    <dbReference type="NCBI Taxonomy" id="1274357"/>
    <lineage>
        <taxon>Bacteria</taxon>
        <taxon>Bacillati</taxon>
        <taxon>Bacillota</taxon>
        <taxon>Bacilli</taxon>
        <taxon>Bacillales</taxon>
        <taxon>Bacillaceae</taxon>
        <taxon>Ornithinibacillus</taxon>
    </lineage>
</organism>
<accession>A0A916S3U5</accession>